<dbReference type="GO" id="GO:0030572">
    <property type="term" value="F:phosphatidyltransferase activity"/>
    <property type="evidence" value="ECO:0007669"/>
    <property type="project" value="UniProtKB-ARBA"/>
</dbReference>
<dbReference type="RefSeq" id="WP_073261135.1">
    <property type="nucleotide sequence ID" value="NZ_FQVY01000002.1"/>
</dbReference>
<keyword evidence="5" id="KW-1185">Reference proteome</keyword>
<protein>
    <submittedName>
        <fullName evidence="3">Cardiolipin synthase</fullName>
    </submittedName>
</protein>
<feature type="domain" description="PLD phosphodiesterase" evidence="1">
    <location>
        <begin position="371"/>
        <end position="398"/>
    </location>
</feature>
<evidence type="ECO:0000313" key="5">
    <source>
        <dbReference type="Proteomes" id="UP000474718"/>
    </source>
</evidence>
<sequence>MSRRLARAAGIALGGYLGYALAGGVLAYWFPKKAAPALPPDAFRGDGEGVDRMLLVEEPRAGFARRIEVMRAARETLDLCCHCAKAGESVEAFFGELIRAADRGVRVRVLFDGKVGGLKEEHRAIPAALLSHPNIRFRLYNPVDPLRPWRWNALLHDKFLVADDRLMLLGGRNLGDEYCDPPGYAGPVTYDRDVLVENTAAGTLRGGESAVLQVKGYMDALWSARETAVPPAADPARGRAAQRRLRQIAARWEARWPEYYRPARPAGEETLPTNRVTLVTNPVVPGPKPPVLGTTLAALLKGGRQVDIQTPYATANPRLLEELRQIAGGAQRARLLTNSAYSSPNFPAFSGYEYAKGAFLDTGFALWEYQRADSIHGKACTVDGRIAAVGSFNLDDRSFYIDTETALVVDSPAFCRALQGEFERLFAQCAQVGPDGGYLPGPVEPVPVPPKKRATMALVSLFSRAVRPLI</sequence>
<dbReference type="PROSITE" id="PS50035">
    <property type="entry name" value="PLD"/>
    <property type="match status" value="2"/>
</dbReference>
<proteinExistence type="predicted"/>
<feature type="domain" description="PLD phosphodiesterase" evidence="1">
    <location>
        <begin position="151"/>
        <end position="178"/>
    </location>
</feature>
<dbReference type="Proteomes" id="UP000474718">
    <property type="component" value="Unassembled WGS sequence"/>
</dbReference>
<dbReference type="InterPro" id="IPR025202">
    <property type="entry name" value="PLD-like_dom"/>
</dbReference>
<reference evidence="3" key="2">
    <citation type="submission" date="2016-11" db="EMBL/GenBank/DDBJ databases">
        <authorList>
            <person name="Varghese N."/>
            <person name="Submissions S."/>
        </authorList>
    </citation>
    <scope>NUCLEOTIDE SEQUENCE</scope>
    <source>
        <strain evidence="3">DSM 4029</strain>
    </source>
</reference>
<dbReference type="SMART" id="SM00155">
    <property type="entry name" value="PLDc"/>
    <property type="match status" value="2"/>
</dbReference>
<evidence type="ECO:0000259" key="1">
    <source>
        <dbReference type="PROSITE" id="PS50035"/>
    </source>
</evidence>
<name>A0AAQ1MES2_9FIRM</name>
<organism evidence="3 4">
    <name type="scientific">Bittarella massiliensis</name>
    <name type="common">ex Durand et al. 2017</name>
    <dbReference type="NCBI Taxonomy" id="1720313"/>
    <lineage>
        <taxon>Bacteria</taxon>
        <taxon>Bacillati</taxon>
        <taxon>Bacillota</taxon>
        <taxon>Clostridia</taxon>
        <taxon>Eubacteriales</taxon>
        <taxon>Oscillospiraceae</taxon>
        <taxon>Bittarella (ex Durand et al. 2017)</taxon>
    </lineage>
</organism>
<accession>A0AAQ1MES2</accession>
<evidence type="ECO:0000313" key="2">
    <source>
        <dbReference type="EMBL" id="MZL68173.1"/>
    </source>
</evidence>
<reference evidence="2 5" key="3">
    <citation type="journal article" date="2019" name="Nat. Med.">
        <title>A library of human gut bacterial isolates paired with longitudinal multiomics data enables mechanistic microbiome research.</title>
        <authorList>
            <person name="Poyet M."/>
            <person name="Groussin M."/>
            <person name="Gibbons S.M."/>
            <person name="Avila-Pacheco J."/>
            <person name="Jiang X."/>
            <person name="Kearney S.M."/>
            <person name="Perrotta A.R."/>
            <person name="Berdy B."/>
            <person name="Zhao S."/>
            <person name="Lieberman T.D."/>
            <person name="Swanson P.K."/>
            <person name="Smith M."/>
            <person name="Roesemann S."/>
            <person name="Alexander J.E."/>
            <person name="Rich S.A."/>
            <person name="Livny J."/>
            <person name="Vlamakis H."/>
            <person name="Clish C."/>
            <person name="Bullock K."/>
            <person name="Deik A."/>
            <person name="Scott J."/>
            <person name="Pierce K.A."/>
            <person name="Xavier R.J."/>
            <person name="Alm E.J."/>
        </authorList>
    </citation>
    <scope>NUCLEOTIDE SEQUENCE [LARGE SCALE GENOMIC DNA]</scope>
    <source>
        <strain evidence="2 5">BIOML-A2</strain>
    </source>
</reference>
<dbReference type="Gene3D" id="3.30.870.10">
    <property type="entry name" value="Endonuclease Chain A"/>
    <property type="match status" value="2"/>
</dbReference>
<dbReference type="GO" id="GO:0032049">
    <property type="term" value="P:cardiolipin biosynthetic process"/>
    <property type="evidence" value="ECO:0007669"/>
    <property type="project" value="UniProtKB-ARBA"/>
</dbReference>
<dbReference type="PANTHER" id="PTHR21248:SF12">
    <property type="entry name" value="CARDIOLIPIN SYNTHASE C"/>
    <property type="match status" value="1"/>
</dbReference>
<dbReference type="EMBL" id="FQVY01000002">
    <property type="protein sequence ID" value="SHG19924.1"/>
    <property type="molecule type" value="Genomic_DNA"/>
</dbReference>
<dbReference type="AlphaFoldDB" id="A0AAQ1MES2"/>
<evidence type="ECO:0000313" key="4">
    <source>
        <dbReference type="Proteomes" id="UP000184089"/>
    </source>
</evidence>
<dbReference type="Proteomes" id="UP000184089">
    <property type="component" value="Unassembled WGS sequence"/>
</dbReference>
<dbReference type="SUPFAM" id="SSF56024">
    <property type="entry name" value="Phospholipase D/nuclease"/>
    <property type="match status" value="2"/>
</dbReference>
<evidence type="ECO:0000313" key="3">
    <source>
        <dbReference type="EMBL" id="SHG19924.1"/>
    </source>
</evidence>
<dbReference type="InterPro" id="IPR001736">
    <property type="entry name" value="PLipase_D/transphosphatidylase"/>
</dbReference>
<comment type="caution">
    <text evidence="3">The sequence shown here is derived from an EMBL/GenBank/DDBJ whole genome shotgun (WGS) entry which is preliminary data.</text>
</comment>
<dbReference type="EMBL" id="WWVX01000001">
    <property type="protein sequence ID" value="MZL68173.1"/>
    <property type="molecule type" value="Genomic_DNA"/>
</dbReference>
<gene>
    <name evidence="2" type="ORF">GT747_00090</name>
    <name evidence="3" type="ORF">SAMN05444424_1841</name>
</gene>
<dbReference type="PANTHER" id="PTHR21248">
    <property type="entry name" value="CARDIOLIPIN SYNTHASE"/>
    <property type="match status" value="1"/>
</dbReference>
<dbReference type="Pfam" id="PF13091">
    <property type="entry name" value="PLDc_2"/>
    <property type="match status" value="2"/>
</dbReference>
<reference evidence="4" key="1">
    <citation type="submission" date="2016-11" db="EMBL/GenBank/DDBJ databases">
        <authorList>
            <person name="Jaros S."/>
            <person name="Januszkiewicz K."/>
            <person name="Wedrychowicz H."/>
        </authorList>
    </citation>
    <scope>NUCLEOTIDE SEQUENCE [LARGE SCALE GENOMIC DNA]</scope>
    <source>
        <strain evidence="4">DSM 4029</strain>
    </source>
</reference>